<accession>A0ABM5N4A6</accession>
<protein>
    <recommendedName>
        <fullName evidence="4">Outer membrane protein beta-barrel domain-containing protein</fullName>
    </recommendedName>
</protein>
<sequence>MMKLKILFSLLIFSSCVEAFAQEEDEYFKPLSKRKDMPNSTYKNLDRKYHSLYVSIEGGFKLNYSSFNNTMNNLLGNQNNNDFSWGATLGYNFDNRWSAETGYMKNPVYFIQSVASGRGVPFTYRIGTALDAIPLRFKYRVFMLDAVTKSAGLFIGAGVLLNANTKERLIYERSFTGVSGSRVKPDTIRLTSASYITKKLSTSLEINAELQGRVANGFYISLYSRAYIAPNAGLRSDLVYYQNSNKIAEATQSLKGISYNFGLLLRLDLARGYRYQSQVE</sequence>
<evidence type="ECO:0008006" key="4">
    <source>
        <dbReference type="Google" id="ProtNLM"/>
    </source>
</evidence>
<dbReference type="Proteomes" id="UP000002875">
    <property type="component" value="Chromosome"/>
</dbReference>
<evidence type="ECO:0000313" key="3">
    <source>
        <dbReference type="Proteomes" id="UP000002875"/>
    </source>
</evidence>
<gene>
    <name evidence="2" type="ordered locus">Emtol_3148</name>
</gene>
<dbReference type="RefSeq" id="WP_015029975.1">
    <property type="nucleotide sequence ID" value="NC_018748.1"/>
</dbReference>
<feature type="chain" id="PRO_5046651040" description="Outer membrane protein beta-barrel domain-containing protein" evidence="1">
    <location>
        <begin position="22"/>
        <end position="280"/>
    </location>
</feature>
<feature type="signal peptide" evidence="1">
    <location>
        <begin position="1"/>
        <end position="21"/>
    </location>
</feature>
<organism evidence="2 3">
    <name type="scientific">Emticicia oligotrophica (strain DSM 17448 / CIP 109782 / MTCC 6937 / GPTSA100-15)</name>
    <dbReference type="NCBI Taxonomy" id="929562"/>
    <lineage>
        <taxon>Bacteria</taxon>
        <taxon>Pseudomonadati</taxon>
        <taxon>Bacteroidota</taxon>
        <taxon>Cytophagia</taxon>
        <taxon>Cytophagales</taxon>
        <taxon>Leadbetterellaceae</taxon>
        <taxon>Emticicia</taxon>
    </lineage>
</organism>
<evidence type="ECO:0000313" key="2">
    <source>
        <dbReference type="EMBL" id="AFK04281.1"/>
    </source>
</evidence>
<proteinExistence type="predicted"/>
<dbReference type="InterPro" id="IPR011250">
    <property type="entry name" value="OMP/PagP_B-barrel"/>
</dbReference>
<evidence type="ECO:0000256" key="1">
    <source>
        <dbReference type="SAM" id="SignalP"/>
    </source>
</evidence>
<dbReference type="SUPFAM" id="SSF56925">
    <property type="entry name" value="OMPA-like"/>
    <property type="match status" value="1"/>
</dbReference>
<keyword evidence="1" id="KW-0732">Signal</keyword>
<dbReference type="PROSITE" id="PS51257">
    <property type="entry name" value="PROKAR_LIPOPROTEIN"/>
    <property type="match status" value="1"/>
</dbReference>
<keyword evidence="3" id="KW-1185">Reference proteome</keyword>
<dbReference type="EMBL" id="CP002961">
    <property type="protein sequence ID" value="AFK04281.1"/>
    <property type="molecule type" value="Genomic_DNA"/>
</dbReference>
<reference evidence="2 3" key="1">
    <citation type="submission" date="2011-07" db="EMBL/GenBank/DDBJ databases">
        <title>The complete genome of chromosome of Emticicia oligotrophica DSM 17448.</title>
        <authorList>
            <consortium name="US DOE Joint Genome Institute (JGI-PGF)"/>
            <person name="Lucas S."/>
            <person name="Han J."/>
            <person name="Lapidus A."/>
            <person name="Bruce D."/>
            <person name="Goodwin L."/>
            <person name="Pitluck S."/>
            <person name="Peters L."/>
            <person name="Kyrpides N."/>
            <person name="Mavromatis K."/>
            <person name="Ivanova N."/>
            <person name="Ovchinnikova G."/>
            <person name="Teshima H."/>
            <person name="Detter J.C."/>
            <person name="Tapia R."/>
            <person name="Han C."/>
            <person name="Land M."/>
            <person name="Hauser L."/>
            <person name="Markowitz V."/>
            <person name="Cheng J.-F."/>
            <person name="Hugenholtz P."/>
            <person name="Woyke T."/>
            <person name="Wu D."/>
            <person name="Tindall B."/>
            <person name="Pomrenke H."/>
            <person name="Brambilla E."/>
            <person name="Klenk H.-P."/>
            <person name="Eisen J.A."/>
        </authorList>
    </citation>
    <scope>NUCLEOTIDE SEQUENCE [LARGE SCALE GENOMIC DNA]</scope>
    <source>
        <strain evidence="2 3">DSM 17448</strain>
    </source>
</reference>
<name>A0ABM5N4A6_EMTOG</name>